<feature type="region of interest" description="Disordered" evidence="1">
    <location>
        <begin position="348"/>
        <end position="377"/>
    </location>
</feature>
<gene>
    <name evidence="2" type="ORF">DFP72DRAFT_860419</name>
</gene>
<evidence type="ECO:0000256" key="1">
    <source>
        <dbReference type="SAM" id="MobiDB-lite"/>
    </source>
</evidence>
<accession>A0A8H6H8H0</accession>
<sequence>MADSSSVSSARGHRETGVGLTMLRIKDGDIDLSDSGSDPDSLPSLSEGSDSSDDRSWSCDGSESSISSDSFSESSGSSYNSSESSLSDDLSEEGDSGYESEDSSMFGIESGEISQESSSSGEDEPVGGLMLDLHPMVAYPSHAGEYSGALETNHPTYACVGPINGKSPSFSTLEIDLKGSFHRWHLVVSELLIWIRAATIPAVAGEPWNSPPNAQSKRSSFKLGMEKGDGYMLDTAANSWAIILKLTKKVIQFGCSEVTQRTESGGKEVRCQPAMGANGACSARTSSDIVPARTFDEPSSLLVGQPVVFSKQFGAVLRKGAGKESKGSAPNPEDSVGHFYVHQYHRDTSRFGGDRQDGGWGKGRKIRSRDGVEGECSEPPKIQWAISMFATSFGTPAILEEIDDEHGIGRAIDPRTEILSRFHCGLPALLDNESKTATLDHEPPGEFDRDSRCIKHLWVLYTSHILLFPAIRLEIIWGVLPEDGSPYRNMFSDPVSNQFAFQRRTERARGRLEVQAPACKIFATSLAWWKPTILGLQPNYRALEISPPTSRPFLERVPDQQKDDLELQNTTQDIVSTPRSNLLWCSLSMSPKEPALWQACS</sequence>
<keyword evidence="3" id="KW-1185">Reference proteome</keyword>
<feature type="compositionally biased region" description="Acidic residues" evidence="1">
    <location>
        <begin position="89"/>
        <end position="102"/>
    </location>
</feature>
<feature type="compositionally biased region" description="Low complexity" evidence="1">
    <location>
        <begin position="58"/>
        <end position="88"/>
    </location>
</feature>
<reference evidence="2 3" key="1">
    <citation type="submission" date="2020-07" db="EMBL/GenBank/DDBJ databases">
        <title>Comparative genomics of pyrophilous fungi reveals a link between fire events and developmental genes.</title>
        <authorList>
            <consortium name="DOE Joint Genome Institute"/>
            <person name="Steindorff A.S."/>
            <person name="Carver A."/>
            <person name="Calhoun S."/>
            <person name="Stillman K."/>
            <person name="Liu H."/>
            <person name="Lipzen A."/>
            <person name="Pangilinan J."/>
            <person name="Labutti K."/>
            <person name="Bruns T.D."/>
            <person name="Grigoriev I.V."/>
        </authorList>
    </citation>
    <scope>NUCLEOTIDE SEQUENCE [LARGE SCALE GENOMIC DNA]</scope>
    <source>
        <strain evidence="2 3">CBS 144469</strain>
    </source>
</reference>
<feature type="compositionally biased region" description="Basic and acidic residues" evidence="1">
    <location>
        <begin position="348"/>
        <end position="357"/>
    </location>
</feature>
<feature type="region of interest" description="Disordered" evidence="1">
    <location>
        <begin position="1"/>
        <end position="104"/>
    </location>
</feature>
<protein>
    <submittedName>
        <fullName evidence="2">Uncharacterized protein</fullName>
    </submittedName>
</protein>
<evidence type="ECO:0000313" key="3">
    <source>
        <dbReference type="Proteomes" id="UP000521943"/>
    </source>
</evidence>
<comment type="caution">
    <text evidence="2">The sequence shown here is derived from an EMBL/GenBank/DDBJ whole genome shotgun (WGS) entry which is preliminary data.</text>
</comment>
<dbReference type="EMBL" id="JACGCI010000182">
    <property type="protein sequence ID" value="KAF6742485.1"/>
    <property type="molecule type" value="Genomic_DNA"/>
</dbReference>
<feature type="compositionally biased region" description="Low complexity" evidence="1">
    <location>
        <begin position="33"/>
        <end position="49"/>
    </location>
</feature>
<dbReference type="AlphaFoldDB" id="A0A8H6H8H0"/>
<name>A0A8H6H8H0_9AGAR</name>
<dbReference type="Proteomes" id="UP000521943">
    <property type="component" value="Unassembled WGS sequence"/>
</dbReference>
<proteinExistence type="predicted"/>
<organism evidence="2 3">
    <name type="scientific">Ephemerocybe angulata</name>
    <dbReference type="NCBI Taxonomy" id="980116"/>
    <lineage>
        <taxon>Eukaryota</taxon>
        <taxon>Fungi</taxon>
        <taxon>Dikarya</taxon>
        <taxon>Basidiomycota</taxon>
        <taxon>Agaricomycotina</taxon>
        <taxon>Agaricomycetes</taxon>
        <taxon>Agaricomycetidae</taxon>
        <taxon>Agaricales</taxon>
        <taxon>Agaricineae</taxon>
        <taxon>Psathyrellaceae</taxon>
        <taxon>Ephemerocybe</taxon>
    </lineage>
</organism>
<evidence type="ECO:0000313" key="2">
    <source>
        <dbReference type="EMBL" id="KAF6742485.1"/>
    </source>
</evidence>